<proteinExistence type="predicted"/>
<reference evidence="1" key="2">
    <citation type="submission" date="2008-12" db="EMBL/GenBank/DDBJ databases">
        <title>Improved gene annotation of the rice (Oryza sativa) genomes.</title>
        <authorList>
            <person name="Wang J."/>
            <person name="Li R."/>
            <person name="Fan W."/>
            <person name="Huang Q."/>
            <person name="Zhang J."/>
            <person name="Zhou Y."/>
            <person name="Hu Y."/>
            <person name="Zi S."/>
            <person name="Li J."/>
            <person name="Ni P."/>
            <person name="Zheng H."/>
            <person name="Zhang Y."/>
            <person name="Zhao M."/>
            <person name="Hao Q."/>
            <person name="McDermott J."/>
            <person name="Samudrala R."/>
            <person name="Kristiansen K."/>
            <person name="Wong G.K.-S."/>
        </authorList>
    </citation>
    <scope>NUCLEOTIDE SEQUENCE</scope>
</reference>
<dbReference type="Proteomes" id="UP000007752">
    <property type="component" value="Chromosome 9"/>
</dbReference>
<reference evidence="1" key="1">
    <citation type="journal article" date="2005" name="PLoS Biol.">
        <title>The genomes of Oryza sativa: a history of duplications.</title>
        <authorList>
            <person name="Yu J."/>
            <person name="Wang J."/>
            <person name="Lin W."/>
            <person name="Li S."/>
            <person name="Li H."/>
            <person name="Zhou J."/>
            <person name="Ni P."/>
            <person name="Dong W."/>
            <person name="Hu S."/>
            <person name="Zeng C."/>
            <person name="Zhang J."/>
            <person name="Zhang Y."/>
            <person name="Li R."/>
            <person name="Xu Z."/>
            <person name="Li S."/>
            <person name="Li X."/>
            <person name="Zheng H."/>
            <person name="Cong L."/>
            <person name="Lin L."/>
            <person name="Yin J."/>
            <person name="Geng J."/>
            <person name="Li G."/>
            <person name="Shi J."/>
            <person name="Liu J."/>
            <person name="Lv H."/>
            <person name="Li J."/>
            <person name="Wang J."/>
            <person name="Deng Y."/>
            <person name="Ran L."/>
            <person name="Shi X."/>
            <person name="Wang X."/>
            <person name="Wu Q."/>
            <person name="Li C."/>
            <person name="Ren X."/>
            <person name="Wang J."/>
            <person name="Wang X."/>
            <person name="Li D."/>
            <person name="Liu D."/>
            <person name="Zhang X."/>
            <person name="Ji Z."/>
            <person name="Zhao W."/>
            <person name="Sun Y."/>
            <person name="Zhang Z."/>
            <person name="Bao J."/>
            <person name="Han Y."/>
            <person name="Dong L."/>
            <person name="Ji J."/>
            <person name="Chen P."/>
            <person name="Wu S."/>
            <person name="Liu J."/>
            <person name="Xiao Y."/>
            <person name="Bu D."/>
            <person name="Tan J."/>
            <person name="Yang L."/>
            <person name="Ye C."/>
            <person name="Zhang J."/>
            <person name="Xu J."/>
            <person name="Zhou Y."/>
            <person name="Yu Y."/>
            <person name="Zhang B."/>
            <person name="Zhuang S."/>
            <person name="Wei H."/>
            <person name="Liu B."/>
            <person name="Lei M."/>
            <person name="Yu H."/>
            <person name="Li Y."/>
            <person name="Xu H."/>
            <person name="Wei S."/>
            <person name="He X."/>
            <person name="Fang L."/>
            <person name="Zhang Z."/>
            <person name="Zhang Y."/>
            <person name="Huang X."/>
            <person name="Su Z."/>
            <person name="Tong W."/>
            <person name="Li J."/>
            <person name="Tong Z."/>
            <person name="Li S."/>
            <person name="Ye J."/>
            <person name="Wang L."/>
            <person name="Fang L."/>
            <person name="Lei T."/>
            <person name="Chen C."/>
            <person name="Chen H."/>
            <person name="Xu Z."/>
            <person name="Li H."/>
            <person name="Huang H."/>
            <person name="Zhang F."/>
            <person name="Xu H."/>
            <person name="Li N."/>
            <person name="Zhao C."/>
            <person name="Li S."/>
            <person name="Dong L."/>
            <person name="Huang Y."/>
            <person name="Li L."/>
            <person name="Xi Y."/>
            <person name="Qi Q."/>
            <person name="Li W."/>
            <person name="Zhang B."/>
            <person name="Hu W."/>
            <person name="Zhang Y."/>
            <person name="Tian X."/>
            <person name="Jiao Y."/>
            <person name="Liang X."/>
            <person name="Jin J."/>
            <person name="Gao L."/>
            <person name="Zheng W."/>
            <person name="Hao B."/>
            <person name="Liu S."/>
            <person name="Wang W."/>
            <person name="Yuan L."/>
            <person name="Cao M."/>
            <person name="McDermott J."/>
            <person name="Samudrala R."/>
            <person name="Wang J."/>
            <person name="Wong G.K."/>
            <person name="Yang H."/>
        </authorList>
    </citation>
    <scope>NUCLEOTIDE SEQUENCE [LARGE SCALE GENOMIC DNA]</scope>
</reference>
<evidence type="ECO:0000313" key="1">
    <source>
        <dbReference type="EMBL" id="EEE69913.1"/>
    </source>
</evidence>
<accession>B9G465</accession>
<sequence length="65" mass="7171">MAAAARGVHLIVLPLSKSELTCLSASNQEGGDLLRMITSYLRDQMTDLPNVFIVPSCIRVKLYSY</sequence>
<dbReference type="AlphaFoldDB" id="B9G465"/>
<organism evidence="1">
    <name type="scientific">Oryza sativa subsp. japonica</name>
    <name type="common">Rice</name>
    <dbReference type="NCBI Taxonomy" id="39947"/>
    <lineage>
        <taxon>Eukaryota</taxon>
        <taxon>Viridiplantae</taxon>
        <taxon>Streptophyta</taxon>
        <taxon>Embryophyta</taxon>
        <taxon>Tracheophyta</taxon>
        <taxon>Spermatophyta</taxon>
        <taxon>Magnoliopsida</taxon>
        <taxon>Liliopsida</taxon>
        <taxon>Poales</taxon>
        <taxon>Poaceae</taxon>
        <taxon>BOP clade</taxon>
        <taxon>Oryzoideae</taxon>
        <taxon>Oryzeae</taxon>
        <taxon>Oryzinae</taxon>
        <taxon>Oryza</taxon>
        <taxon>Oryza sativa</taxon>
    </lineage>
</organism>
<dbReference type="EMBL" id="CM000146">
    <property type="protein sequence ID" value="EEE69913.1"/>
    <property type="molecule type" value="Genomic_DNA"/>
</dbReference>
<gene>
    <name evidence="1" type="ORF">OsJ_29761</name>
</gene>
<protein>
    <submittedName>
        <fullName evidence="1">Uncharacterized protein</fullName>
    </submittedName>
</protein>
<name>B9G465_ORYSJ</name>